<evidence type="ECO:0000313" key="4">
    <source>
        <dbReference type="Proteomes" id="UP000199423"/>
    </source>
</evidence>
<dbReference type="SUPFAM" id="SSF110997">
    <property type="entry name" value="Sporulation related repeat"/>
    <property type="match status" value="1"/>
</dbReference>
<feature type="region of interest" description="Disordered" evidence="1">
    <location>
        <begin position="458"/>
        <end position="500"/>
    </location>
</feature>
<dbReference type="STRING" id="51670.SAMN04488557_1824"/>
<organism evidence="3 4">
    <name type="scientific">Hyphomicrobium facile</name>
    <dbReference type="NCBI Taxonomy" id="51670"/>
    <lineage>
        <taxon>Bacteria</taxon>
        <taxon>Pseudomonadati</taxon>
        <taxon>Pseudomonadota</taxon>
        <taxon>Alphaproteobacteria</taxon>
        <taxon>Hyphomicrobiales</taxon>
        <taxon>Hyphomicrobiaceae</taxon>
        <taxon>Hyphomicrobium</taxon>
    </lineage>
</organism>
<sequence>MSSQNAFPGPNAARPAARPNAQTHNSQPPWVNPQPQAPRAPQSDNGWPSQHQPGQHQQGQHQQPAPNYPTFPQPGFGAQAPEQQAYGGGGQWSELQPSAAPSRGNYGGYQQPAHAEQSDPYAPQFEPYVPPTRPSFAPQQAQPAQGYGAQSQPAPQWPARNADPHGFDNGSYAAPSFTPQPAPQPVHAQPTFGQQQYHDNELSAADWAGPHDSFGHDPYQQNHGPHHGDAQLGFGQAEGGDLEPVYGEEEVEYEDEEEAPRGRRPLMIVAALVGAIVIGGTMAYGYKKLTGTPNQQGDPPVIKSAELPSKTKPADAGGKQFPYSDTKIMGRLGDGTSSAQADEANNSGQGAPSDSADNSANSSPADDGGARKVSTLVVGRDGSIQSPPQAPEQRPQPGDTGVPGTALVDFGQHPVMGVGGPATVPTMASPPVRPQPMNAEAAPVKKVVKPVKIAKVNSVDPTGSADDSAEAPAAPPKKLKKVARAEPTVETDATADAPPVIPSSAGGAGFVAVLASVPRSDTSRIDALKLFADMQQKYGSALAGKTPDIASATLAKGPYDRLVVGPPGSREEASNVCSQLKAQGYKDCWVTSY</sequence>
<dbReference type="GO" id="GO:0042834">
    <property type="term" value="F:peptidoglycan binding"/>
    <property type="evidence" value="ECO:0007669"/>
    <property type="project" value="InterPro"/>
</dbReference>
<dbReference type="InterPro" id="IPR007730">
    <property type="entry name" value="SPOR-like_dom"/>
</dbReference>
<protein>
    <submittedName>
        <fullName evidence="3">Sporulation related domain-containing protein</fullName>
    </submittedName>
</protein>
<dbReference type="Pfam" id="PF05036">
    <property type="entry name" value="SPOR"/>
    <property type="match status" value="1"/>
</dbReference>
<feature type="compositionally biased region" description="Low complexity" evidence="1">
    <location>
        <begin position="50"/>
        <end position="64"/>
    </location>
</feature>
<gene>
    <name evidence="3" type="ORF">SAMN04488557_1824</name>
</gene>
<evidence type="ECO:0000259" key="2">
    <source>
        <dbReference type="Pfam" id="PF05036"/>
    </source>
</evidence>
<dbReference type="OrthoDB" id="7338235at2"/>
<feature type="region of interest" description="Disordered" evidence="1">
    <location>
        <begin position="291"/>
        <end position="413"/>
    </location>
</feature>
<feature type="compositionally biased region" description="Low complexity" evidence="1">
    <location>
        <begin position="1"/>
        <end position="21"/>
    </location>
</feature>
<feature type="compositionally biased region" description="Low complexity" evidence="1">
    <location>
        <begin position="134"/>
        <end position="154"/>
    </location>
</feature>
<feature type="region of interest" description="Disordered" evidence="1">
    <location>
        <begin position="1"/>
        <end position="265"/>
    </location>
</feature>
<feature type="compositionally biased region" description="Acidic residues" evidence="1">
    <location>
        <begin position="246"/>
        <end position="258"/>
    </location>
</feature>
<name>A0A1I7NEH0_9HYPH</name>
<evidence type="ECO:0000313" key="3">
    <source>
        <dbReference type="EMBL" id="SFV33065.1"/>
    </source>
</evidence>
<dbReference type="Proteomes" id="UP000199423">
    <property type="component" value="Unassembled WGS sequence"/>
</dbReference>
<reference evidence="4" key="1">
    <citation type="submission" date="2016-10" db="EMBL/GenBank/DDBJ databases">
        <authorList>
            <person name="Varghese N."/>
            <person name="Submissions S."/>
        </authorList>
    </citation>
    <scope>NUCLEOTIDE SEQUENCE [LARGE SCALE GENOMIC DNA]</scope>
    <source>
        <strain evidence="4">DSM 1565</strain>
    </source>
</reference>
<feature type="domain" description="SPOR" evidence="2">
    <location>
        <begin position="523"/>
        <end position="591"/>
    </location>
</feature>
<evidence type="ECO:0000256" key="1">
    <source>
        <dbReference type="SAM" id="MobiDB-lite"/>
    </source>
</evidence>
<dbReference type="InterPro" id="IPR036680">
    <property type="entry name" value="SPOR-like_sf"/>
</dbReference>
<dbReference type="AlphaFoldDB" id="A0A1I7NEH0"/>
<dbReference type="RefSeq" id="WP_092867227.1">
    <property type="nucleotide sequence ID" value="NZ_FPCH01000002.1"/>
</dbReference>
<accession>A0A1I7NEH0</accession>
<dbReference type="EMBL" id="FPCH01000002">
    <property type="protein sequence ID" value="SFV33065.1"/>
    <property type="molecule type" value="Genomic_DNA"/>
</dbReference>
<proteinExistence type="predicted"/>
<feature type="compositionally biased region" description="Polar residues" evidence="1">
    <location>
        <begin position="335"/>
        <end position="350"/>
    </location>
</feature>
<dbReference type="Gene3D" id="3.30.70.1070">
    <property type="entry name" value="Sporulation related repeat"/>
    <property type="match status" value="1"/>
</dbReference>
<keyword evidence="4" id="KW-1185">Reference proteome</keyword>
<feature type="compositionally biased region" description="Low complexity" evidence="1">
    <location>
        <begin position="351"/>
        <end position="367"/>
    </location>
</feature>